<dbReference type="Gene3D" id="2.40.30.170">
    <property type="match status" value="1"/>
</dbReference>
<feature type="chain" id="PRO_5046399252" evidence="4">
    <location>
        <begin position="26"/>
        <end position="420"/>
    </location>
</feature>
<evidence type="ECO:0000256" key="1">
    <source>
        <dbReference type="ARBA" id="ARBA00009477"/>
    </source>
</evidence>
<feature type="domain" description="CzcB-like C-terminal circularly permuted SH3-like" evidence="5">
    <location>
        <begin position="347"/>
        <end position="408"/>
    </location>
</feature>
<name>A0ABV9NQQ0_9GAMM</name>
<dbReference type="NCBIfam" id="TIGR01730">
    <property type="entry name" value="RND_mfp"/>
    <property type="match status" value="1"/>
</dbReference>
<dbReference type="InterPro" id="IPR058649">
    <property type="entry name" value="CzcB_C"/>
</dbReference>
<dbReference type="InterPro" id="IPR006143">
    <property type="entry name" value="RND_pump_MFP"/>
</dbReference>
<evidence type="ECO:0000256" key="3">
    <source>
        <dbReference type="SAM" id="MobiDB-lite"/>
    </source>
</evidence>
<comment type="caution">
    <text evidence="6">The sequence shown here is derived from an EMBL/GenBank/DDBJ whole genome shotgun (WGS) entry which is preliminary data.</text>
</comment>
<comment type="similarity">
    <text evidence="1">Belongs to the membrane fusion protein (MFP) (TC 8.A.1) family.</text>
</comment>
<dbReference type="PANTHER" id="PTHR30097">
    <property type="entry name" value="CATION EFFLUX SYSTEM PROTEIN CUSB"/>
    <property type="match status" value="1"/>
</dbReference>
<feature type="region of interest" description="Disordered" evidence="3">
    <location>
        <begin position="35"/>
        <end position="82"/>
    </location>
</feature>
<protein>
    <submittedName>
        <fullName evidence="6">Efflux RND transporter periplasmic adaptor subunit</fullName>
    </submittedName>
</protein>
<organism evidence="6 7">
    <name type="scientific">Coralloluteibacterium thermophilum</name>
    <dbReference type="NCBI Taxonomy" id="2707049"/>
    <lineage>
        <taxon>Bacteria</taxon>
        <taxon>Pseudomonadati</taxon>
        <taxon>Pseudomonadota</taxon>
        <taxon>Gammaproteobacteria</taxon>
        <taxon>Lysobacterales</taxon>
        <taxon>Lysobacteraceae</taxon>
        <taxon>Coralloluteibacterium</taxon>
    </lineage>
</organism>
<dbReference type="InterPro" id="IPR051909">
    <property type="entry name" value="MFP_Cation_Efflux"/>
</dbReference>
<dbReference type="Gene3D" id="2.40.50.100">
    <property type="match status" value="1"/>
</dbReference>
<dbReference type="RefSeq" id="WP_286586771.1">
    <property type="nucleotide sequence ID" value="NZ_JBHSGG010000043.1"/>
</dbReference>
<evidence type="ECO:0000313" key="6">
    <source>
        <dbReference type="EMBL" id="MFC4729440.1"/>
    </source>
</evidence>
<dbReference type="Proteomes" id="UP001595892">
    <property type="component" value="Unassembled WGS sequence"/>
</dbReference>
<keyword evidence="7" id="KW-1185">Reference proteome</keyword>
<keyword evidence="2" id="KW-0813">Transport</keyword>
<reference evidence="7" key="1">
    <citation type="journal article" date="2019" name="Int. J. Syst. Evol. Microbiol.">
        <title>The Global Catalogue of Microorganisms (GCM) 10K type strain sequencing project: providing services to taxonomists for standard genome sequencing and annotation.</title>
        <authorList>
            <consortium name="The Broad Institute Genomics Platform"/>
            <consortium name="The Broad Institute Genome Sequencing Center for Infectious Disease"/>
            <person name="Wu L."/>
            <person name="Ma J."/>
        </authorList>
    </citation>
    <scope>NUCLEOTIDE SEQUENCE [LARGE SCALE GENOMIC DNA]</scope>
    <source>
        <strain evidence="7">CGMCC 1.13574</strain>
    </source>
</reference>
<dbReference type="Gene3D" id="1.10.287.470">
    <property type="entry name" value="Helix hairpin bin"/>
    <property type="match status" value="1"/>
</dbReference>
<accession>A0ABV9NQQ0</accession>
<feature type="signal peptide" evidence="4">
    <location>
        <begin position="1"/>
        <end position="25"/>
    </location>
</feature>
<evidence type="ECO:0000256" key="4">
    <source>
        <dbReference type="SAM" id="SignalP"/>
    </source>
</evidence>
<feature type="compositionally biased region" description="Basic and acidic residues" evidence="3">
    <location>
        <begin position="39"/>
        <end position="79"/>
    </location>
</feature>
<dbReference type="SUPFAM" id="SSF111369">
    <property type="entry name" value="HlyD-like secretion proteins"/>
    <property type="match status" value="1"/>
</dbReference>
<dbReference type="EMBL" id="JBHSGG010000043">
    <property type="protein sequence ID" value="MFC4729440.1"/>
    <property type="molecule type" value="Genomic_DNA"/>
</dbReference>
<gene>
    <name evidence="6" type="ORF">ACFO3Q_14820</name>
</gene>
<evidence type="ECO:0000256" key="2">
    <source>
        <dbReference type="ARBA" id="ARBA00022448"/>
    </source>
</evidence>
<keyword evidence="4" id="KW-0732">Signal</keyword>
<dbReference type="Pfam" id="PF25975">
    <property type="entry name" value="CzcB_C"/>
    <property type="match status" value="1"/>
</dbReference>
<dbReference type="Gene3D" id="2.40.420.20">
    <property type="match status" value="1"/>
</dbReference>
<evidence type="ECO:0000259" key="5">
    <source>
        <dbReference type="Pfam" id="PF25975"/>
    </source>
</evidence>
<dbReference type="PANTHER" id="PTHR30097:SF4">
    <property type="entry name" value="SLR6042 PROTEIN"/>
    <property type="match status" value="1"/>
</dbReference>
<evidence type="ECO:0000313" key="7">
    <source>
        <dbReference type="Proteomes" id="UP001595892"/>
    </source>
</evidence>
<sequence>MKTNTRRLIYVAALLVALVAGFGLARLTSSQDAGASHAAHSDDDGHGSHGDDQTQESHADHGAEGGHDEKDSHDDHGDEATESEEGLVALTQQQIEASGIQVVAVGRGGGSETRLSGRVEPAIGARAAVAASIGGRVERVIVAPGTRVRVGQPLAVIVSGEAATMRANADAARAEAEAARLVYQRDQALVTQGVVAKQELEASRARSLSAEAAARAAAAQVVAAGSPNAGGRVTITSSVPGVVGAVQVTPGGFVAAGDIVANVADPAQTELVFSAPPALAAQVEPGARIEVTGTNGSFSAIVIGSAADVREQGGMAIIRARPESGPLPPAGTPVSGVVVAAAKDDTLTVPADAVQTVEGRSVVFVADNGKGFRATPVLAGRRAGGRIEILNGLSGDERVAGTNAFLLKAELAKGEAEHGH</sequence>
<proteinExistence type="inferred from homology"/>